<evidence type="ECO:0000313" key="3">
    <source>
        <dbReference type="Proteomes" id="UP000797356"/>
    </source>
</evidence>
<dbReference type="Proteomes" id="UP000797356">
    <property type="component" value="Chromosome 7"/>
</dbReference>
<evidence type="ECO:0000256" key="1">
    <source>
        <dbReference type="SAM" id="MobiDB-lite"/>
    </source>
</evidence>
<sequence length="129" mass="15020">MASKKVKHKTHPSESNTSEEDLGEILFHNREIIKELIDGCTLVEVVDKIIDVDPEQRTWDSLGSFLEMGHQLITNIKVMNRLRSKVIKTQEKHQAEISHLFEERAEVDHRFKEKSTKVEGLQEKVQNME</sequence>
<organism evidence="2 3">
    <name type="scientific">Cocos nucifera</name>
    <name type="common">Coconut palm</name>
    <dbReference type="NCBI Taxonomy" id="13894"/>
    <lineage>
        <taxon>Eukaryota</taxon>
        <taxon>Viridiplantae</taxon>
        <taxon>Streptophyta</taxon>
        <taxon>Embryophyta</taxon>
        <taxon>Tracheophyta</taxon>
        <taxon>Spermatophyta</taxon>
        <taxon>Magnoliopsida</taxon>
        <taxon>Liliopsida</taxon>
        <taxon>Arecaceae</taxon>
        <taxon>Arecoideae</taxon>
        <taxon>Cocoseae</taxon>
        <taxon>Attaleinae</taxon>
        <taxon>Cocos</taxon>
    </lineage>
</organism>
<accession>A0A8K0IHG8</accession>
<comment type="caution">
    <text evidence="2">The sequence shown here is derived from an EMBL/GenBank/DDBJ whole genome shotgun (WGS) entry which is preliminary data.</text>
</comment>
<feature type="compositionally biased region" description="Basic residues" evidence="1">
    <location>
        <begin position="1"/>
        <end position="10"/>
    </location>
</feature>
<evidence type="ECO:0000313" key="2">
    <source>
        <dbReference type="EMBL" id="KAG1355258.1"/>
    </source>
</evidence>
<protein>
    <submittedName>
        <fullName evidence="2">Putative ensconsin-like</fullName>
    </submittedName>
</protein>
<name>A0A8K0IHG8_COCNU</name>
<reference evidence="2" key="2">
    <citation type="submission" date="2019-07" db="EMBL/GenBank/DDBJ databases">
        <authorList>
            <person name="Yang Y."/>
            <person name="Bocs S."/>
            <person name="Baudouin L."/>
        </authorList>
    </citation>
    <scope>NUCLEOTIDE SEQUENCE</scope>
    <source>
        <tissue evidence="2">Spear leaf of Hainan Tall coconut</tissue>
    </source>
</reference>
<dbReference type="AlphaFoldDB" id="A0A8K0IHG8"/>
<dbReference type="EMBL" id="CM017878">
    <property type="protein sequence ID" value="KAG1355258.1"/>
    <property type="molecule type" value="Genomic_DNA"/>
</dbReference>
<proteinExistence type="predicted"/>
<gene>
    <name evidence="2" type="ORF">COCNU_07G013700</name>
</gene>
<keyword evidence="3" id="KW-1185">Reference proteome</keyword>
<reference evidence="2" key="1">
    <citation type="journal article" date="2017" name="Gigascience">
        <title>The genome draft of coconut (Cocos nucifera).</title>
        <authorList>
            <person name="Xiao Y."/>
            <person name="Xu P."/>
            <person name="Fan H."/>
            <person name="Baudouin L."/>
            <person name="Xia W."/>
            <person name="Bocs S."/>
            <person name="Xu J."/>
            <person name="Li Q."/>
            <person name="Guo A."/>
            <person name="Zhou L."/>
            <person name="Li J."/>
            <person name="Wu Y."/>
            <person name="Ma Z."/>
            <person name="Armero A."/>
            <person name="Issali A.E."/>
            <person name="Liu N."/>
            <person name="Peng M."/>
            <person name="Yang Y."/>
        </authorList>
    </citation>
    <scope>NUCLEOTIDE SEQUENCE</scope>
    <source>
        <tissue evidence="2">Spear leaf of Hainan Tall coconut</tissue>
    </source>
</reference>
<feature type="region of interest" description="Disordered" evidence="1">
    <location>
        <begin position="1"/>
        <end position="20"/>
    </location>
</feature>